<accession>A0ABD3QPU8</accession>
<evidence type="ECO:0000313" key="1">
    <source>
        <dbReference type="EMBL" id="KAL3802413.1"/>
    </source>
</evidence>
<sequence length="709" mass="76095">MDEVLLLTRALATAAAAARQAGSLLDLAIGTTIGQPPSTEVGRGGGRVECEFLIDPGDPLRVMVLWRTRLPSILSAAASRFGSNPSTSNDPTPPSSLYAEFAGKSTATLSPDTGRVITLQINEVKINGVAVVDTLGTALAAVRRAARSALTTQSIGEGIAGGGRRNSGNPLLDGILNGIQDVVNAVDALPSSSDVKDGSMDSTMYVVPARFWHKASFPVKVGVALDTPVGSTDDDSMKKNSTFIPEPIDQYRTIKGRIPPAGSKAFVEYAMMHRTLRSFAVDGLHKLAGTSTTDSKDAVDYGISSESIRSLFTTDAELVTFGGAAGPVEGRDYITLLRGAGKVADFYRSLALFRDSTGGSWKIVTLNADWERRHLLVSWRTESPLQIEGTDIFFFEPPTLSYPYRLPLSSDGDKGEVARRCSFYFNDENDYSPLRISRIENRQLIVAGVAADSAWAQSFVSAALRSGLSENAPLPDATIIELLRSLTQKKTSTKKTADSSFPSLDDAAAVSFYGCLRALHNDIPNIASAGSSSTPAGEFLANTVEMRGLLGEVLVRGHQNYRRLLGVATSSLRAGIHTNAVRLAAKPRATVEVTSKGSIRVNLILALWVAPQLPLGGAMGQSQDGNQEFGAPLKIEISSEYIIDLQGKIREHIILESRLNGVLTPGDLFSRWIKGMTREEDSKSKVAPSPLDSLVDVITWVRSKQERKK</sequence>
<evidence type="ECO:0000313" key="2">
    <source>
        <dbReference type="Proteomes" id="UP001530315"/>
    </source>
</evidence>
<dbReference type="EMBL" id="JALLAZ020000147">
    <property type="protein sequence ID" value="KAL3802413.1"/>
    <property type="molecule type" value="Genomic_DNA"/>
</dbReference>
<dbReference type="AlphaFoldDB" id="A0ABD3QPU8"/>
<reference evidence="1 2" key="1">
    <citation type="submission" date="2024-10" db="EMBL/GenBank/DDBJ databases">
        <title>Updated reference genomes for cyclostephanoid diatoms.</title>
        <authorList>
            <person name="Roberts W.R."/>
            <person name="Alverson A.J."/>
        </authorList>
    </citation>
    <scope>NUCLEOTIDE SEQUENCE [LARGE SCALE GENOMIC DNA]</scope>
    <source>
        <strain evidence="1 2">AJA276-08</strain>
    </source>
</reference>
<name>A0ABD3QPU8_9STRA</name>
<keyword evidence="2" id="KW-1185">Reference proteome</keyword>
<dbReference type="Proteomes" id="UP001530315">
    <property type="component" value="Unassembled WGS sequence"/>
</dbReference>
<protein>
    <submittedName>
        <fullName evidence="1">Uncharacterized protein</fullName>
    </submittedName>
</protein>
<comment type="caution">
    <text evidence="1">The sequence shown here is derived from an EMBL/GenBank/DDBJ whole genome shotgun (WGS) entry which is preliminary data.</text>
</comment>
<gene>
    <name evidence="1" type="ORF">ACHAW5_001134</name>
</gene>
<organism evidence="1 2">
    <name type="scientific">Stephanodiscus triporus</name>
    <dbReference type="NCBI Taxonomy" id="2934178"/>
    <lineage>
        <taxon>Eukaryota</taxon>
        <taxon>Sar</taxon>
        <taxon>Stramenopiles</taxon>
        <taxon>Ochrophyta</taxon>
        <taxon>Bacillariophyta</taxon>
        <taxon>Coscinodiscophyceae</taxon>
        <taxon>Thalassiosirophycidae</taxon>
        <taxon>Stephanodiscales</taxon>
        <taxon>Stephanodiscaceae</taxon>
        <taxon>Stephanodiscus</taxon>
    </lineage>
</organism>
<proteinExistence type="predicted"/>